<accession>A0A8H6XM88</accession>
<reference evidence="1" key="1">
    <citation type="submission" date="2020-05" db="EMBL/GenBank/DDBJ databases">
        <title>Mycena genomes resolve the evolution of fungal bioluminescence.</title>
        <authorList>
            <person name="Tsai I.J."/>
        </authorList>
    </citation>
    <scope>NUCLEOTIDE SEQUENCE</scope>
    <source>
        <strain evidence="1">CCC161011</strain>
    </source>
</reference>
<dbReference type="EMBL" id="JACAZI010000016">
    <property type="protein sequence ID" value="KAF7342979.1"/>
    <property type="molecule type" value="Genomic_DNA"/>
</dbReference>
<evidence type="ECO:0000313" key="1">
    <source>
        <dbReference type="EMBL" id="KAF7342979.1"/>
    </source>
</evidence>
<proteinExistence type="predicted"/>
<name>A0A8H6XM88_9AGAR</name>
<sequence>MPPLGYNGIPSPFVLSFIQAQEADVLANLAAPPLPPRSFYAFDVHRPLSHFSFLPIVVTARAYHTSPFIIHHLFSCPLRVRLPFVPASSLLPPSLPNSSLSRLLNPQDTTFSLFTPLALRMHDPTYLPWTPIRYATLATPPRCVITSPSSNADSLSRRLPFPPPFVSSSPLASASDSYPLP</sequence>
<organism evidence="1 2">
    <name type="scientific">Mycena venus</name>
    <dbReference type="NCBI Taxonomy" id="2733690"/>
    <lineage>
        <taxon>Eukaryota</taxon>
        <taxon>Fungi</taxon>
        <taxon>Dikarya</taxon>
        <taxon>Basidiomycota</taxon>
        <taxon>Agaricomycotina</taxon>
        <taxon>Agaricomycetes</taxon>
        <taxon>Agaricomycetidae</taxon>
        <taxon>Agaricales</taxon>
        <taxon>Marasmiineae</taxon>
        <taxon>Mycenaceae</taxon>
        <taxon>Mycena</taxon>
    </lineage>
</organism>
<protein>
    <submittedName>
        <fullName evidence="1">Uncharacterized protein</fullName>
    </submittedName>
</protein>
<evidence type="ECO:0000313" key="2">
    <source>
        <dbReference type="Proteomes" id="UP000620124"/>
    </source>
</evidence>
<gene>
    <name evidence="1" type="ORF">MVEN_01728000</name>
</gene>
<keyword evidence="2" id="KW-1185">Reference proteome</keyword>
<dbReference type="AlphaFoldDB" id="A0A8H6XM88"/>
<comment type="caution">
    <text evidence="1">The sequence shown here is derived from an EMBL/GenBank/DDBJ whole genome shotgun (WGS) entry which is preliminary data.</text>
</comment>
<dbReference type="Proteomes" id="UP000620124">
    <property type="component" value="Unassembled WGS sequence"/>
</dbReference>